<organism evidence="5 6">
    <name type="scientific">Rhodotorula toruloides</name>
    <name type="common">Yeast</name>
    <name type="synonym">Rhodosporidium toruloides</name>
    <dbReference type="NCBI Taxonomy" id="5286"/>
    <lineage>
        <taxon>Eukaryota</taxon>
        <taxon>Fungi</taxon>
        <taxon>Dikarya</taxon>
        <taxon>Basidiomycota</taxon>
        <taxon>Pucciniomycotina</taxon>
        <taxon>Microbotryomycetes</taxon>
        <taxon>Sporidiobolales</taxon>
        <taxon>Sporidiobolaceae</taxon>
        <taxon>Rhodotorula</taxon>
    </lineage>
</organism>
<protein>
    <recommendedName>
        <fullName evidence="4">J domain-containing protein</fullName>
    </recommendedName>
</protein>
<dbReference type="PRINTS" id="PR00625">
    <property type="entry name" value="JDOMAIN"/>
</dbReference>
<dbReference type="InterPro" id="IPR019734">
    <property type="entry name" value="TPR_rpt"/>
</dbReference>
<dbReference type="Gene3D" id="1.25.40.10">
    <property type="entry name" value="Tetratricopeptide repeat domain"/>
    <property type="match status" value="1"/>
</dbReference>
<gene>
    <name evidence="5" type="ORF">Rt10032_c03g1685</name>
</gene>
<evidence type="ECO:0000259" key="4">
    <source>
        <dbReference type="PROSITE" id="PS50076"/>
    </source>
</evidence>
<dbReference type="SUPFAM" id="SSF48452">
    <property type="entry name" value="TPR-like"/>
    <property type="match status" value="1"/>
</dbReference>
<dbReference type="OrthoDB" id="10250354at2759"/>
<dbReference type="Pfam" id="PF00226">
    <property type="entry name" value="DnaJ"/>
    <property type="match status" value="1"/>
</dbReference>
<dbReference type="PANTHER" id="PTHR45188:SF2">
    <property type="entry name" value="DNAJ HOMOLOG SUBFAMILY C MEMBER 7"/>
    <property type="match status" value="1"/>
</dbReference>
<proteinExistence type="predicted"/>
<dbReference type="InterPro" id="IPR001623">
    <property type="entry name" value="DnaJ_domain"/>
</dbReference>
<dbReference type="InterPro" id="IPR018253">
    <property type="entry name" value="DnaJ_domain_CS"/>
</dbReference>
<dbReference type="Proteomes" id="UP000321518">
    <property type="component" value="Unassembled WGS sequence"/>
</dbReference>
<sequence length="174" mass="20025">MSLRILVDRIRRIRTFKDEGKAAFNVGKYNVAIEKYTDATKVDPGNKAVRTPSYLNRELALYKDHYGILGIERNPTVTEFRAAYKKLSLETHPDRGGDEERFKEIKASYEFLTDERRRERYDQGDSDAEGPDYEDLFGADGIPFFFFFFFLNDLLNSYTRGGGRGRGGARGHKS</sequence>
<feature type="repeat" description="TPR" evidence="3">
    <location>
        <begin position="13"/>
        <end position="46"/>
    </location>
</feature>
<keyword evidence="1" id="KW-0677">Repeat</keyword>
<evidence type="ECO:0000256" key="3">
    <source>
        <dbReference type="PROSITE-ProRule" id="PRU00339"/>
    </source>
</evidence>
<dbReference type="SUPFAM" id="SSF46565">
    <property type="entry name" value="Chaperone J-domain"/>
    <property type="match status" value="1"/>
</dbReference>
<dbReference type="Gene3D" id="1.10.287.110">
    <property type="entry name" value="DnaJ domain"/>
    <property type="match status" value="1"/>
</dbReference>
<dbReference type="PROSITE" id="PS50076">
    <property type="entry name" value="DNAJ_2"/>
    <property type="match status" value="1"/>
</dbReference>
<dbReference type="EMBL" id="BJWK01000003">
    <property type="protein sequence ID" value="GEM07668.1"/>
    <property type="molecule type" value="Genomic_DNA"/>
</dbReference>
<reference evidence="5 6" key="1">
    <citation type="submission" date="2019-07" db="EMBL/GenBank/DDBJ databases">
        <title>Rhodotorula toruloides NBRC10032 genome sequencing.</title>
        <authorList>
            <person name="Shida Y."/>
            <person name="Takaku H."/>
            <person name="Ogasawara W."/>
            <person name="Mori K."/>
        </authorList>
    </citation>
    <scope>NUCLEOTIDE SEQUENCE [LARGE SCALE GENOMIC DNA]</scope>
    <source>
        <strain evidence="5 6">NBRC10032</strain>
    </source>
</reference>
<accession>A0A511KBB4</accession>
<evidence type="ECO:0000313" key="6">
    <source>
        <dbReference type="Proteomes" id="UP000321518"/>
    </source>
</evidence>
<dbReference type="PROSITE" id="PS50005">
    <property type="entry name" value="TPR"/>
    <property type="match status" value="1"/>
</dbReference>
<feature type="domain" description="J" evidence="4">
    <location>
        <begin position="64"/>
        <end position="125"/>
    </location>
</feature>
<dbReference type="SMART" id="SM00271">
    <property type="entry name" value="DnaJ"/>
    <property type="match status" value="1"/>
</dbReference>
<evidence type="ECO:0000256" key="1">
    <source>
        <dbReference type="ARBA" id="ARBA00022737"/>
    </source>
</evidence>
<dbReference type="PROSITE" id="PS00636">
    <property type="entry name" value="DNAJ_1"/>
    <property type="match status" value="1"/>
</dbReference>
<comment type="caution">
    <text evidence="5">The sequence shown here is derived from an EMBL/GenBank/DDBJ whole genome shotgun (WGS) entry which is preliminary data.</text>
</comment>
<dbReference type="CDD" id="cd06257">
    <property type="entry name" value="DnaJ"/>
    <property type="match status" value="1"/>
</dbReference>
<keyword evidence="2 3" id="KW-0802">TPR repeat</keyword>
<evidence type="ECO:0000256" key="2">
    <source>
        <dbReference type="ARBA" id="ARBA00022803"/>
    </source>
</evidence>
<name>A0A511KBB4_RHOTO</name>
<dbReference type="InterPro" id="IPR036869">
    <property type="entry name" value="J_dom_sf"/>
</dbReference>
<dbReference type="AlphaFoldDB" id="A0A511KBB4"/>
<dbReference type="InterPro" id="IPR011990">
    <property type="entry name" value="TPR-like_helical_dom_sf"/>
</dbReference>
<dbReference type="PANTHER" id="PTHR45188">
    <property type="entry name" value="DNAJ PROTEIN P58IPK HOMOLOG"/>
    <property type="match status" value="1"/>
</dbReference>
<evidence type="ECO:0000313" key="5">
    <source>
        <dbReference type="EMBL" id="GEM07668.1"/>
    </source>
</evidence>